<dbReference type="Proteomes" id="UP000307440">
    <property type="component" value="Unassembled WGS sequence"/>
</dbReference>
<keyword evidence="2" id="KW-1185">Reference proteome</keyword>
<sequence length="77" mass="8804">MTKPDPRARVTMAEALKMLDNIIKKTGCYKLRSRSRLVPGRYAPQTKFLDTVKERVHHWRTTIAYIARGLPAVPADP</sequence>
<organism evidence="1 2">
    <name type="scientific">Coprinopsis marcescibilis</name>
    <name type="common">Agaric fungus</name>
    <name type="synonym">Psathyrella marcescibilis</name>
    <dbReference type="NCBI Taxonomy" id="230819"/>
    <lineage>
        <taxon>Eukaryota</taxon>
        <taxon>Fungi</taxon>
        <taxon>Dikarya</taxon>
        <taxon>Basidiomycota</taxon>
        <taxon>Agaricomycotina</taxon>
        <taxon>Agaricomycetes</taxon>
        <taxon>Agaricomycetidae</taxon>
        <taxon>Agaricales</taxon>
        <taxon>Agaricineae</taxon>
        <taxon>Psathyrellaceae</taxon>
        <taxon>Coprinopsis</taxon>
    </lineage>
</organism>
<gene>
    <name evidence="1" type="ORF">FA15DRAFT_261471</name>
</gene>
<reference evidence="1 2" key="1">
    <citation type="journal article" date="2019" name="Nat. Ecol. Evol.">
        <title>Megaphylogeny resolves global patterns of mushroom evolution.</title>
        <authorList>
            <person name="Varga T."/>
            <person name="Krizsan K."/>
            <person name="Foldi C."/>
            <person name="Dima B."/>
            <person name="Sanchez-Garcia M."/>
            <person name="Sanchez-Ramirez S."/>
            <person name="Szollosi G.J."/>
            <person name="Szarkandi J.G."/>
            <person name="Papp V."/>
            <person name="Albert L."/>
            <person name="Andreopoulos W."/>
            <person name="Angelini C."/>
            <person name="Antonin V."/>
            <person name="Barry K.W."/>
            <person name="Bougher N.L."/>
            <person name="Buchanan P."/>
            <person name="Buyck B."/>
            <person name="Bense V."/>
            <person name="Catcheside P."/>
            <person name="Chovatia M."/>
            <person name="Cooper J."/>
            <person name="Damon W."/>
            <person name="Desjardin D."/>
            <person name="Finy P."/>
            <person name="Geml J."/>
            <person name="Haridas S."/>
            <person name="Hughes K."/>
            <person name="Justo A."/>
            <person name="Karasinski D."/>
            <person name="Kautmanova I."/>
            <person name="Kiss B."/>
            <person name="Kocsube S."/>
            <person name="Kotiranta H."/>
            <person name="LaButti K.M."/>
            <person name="Lechner B.E."/>
            <person name="Liimatainen K."/>
            <person name="Lipzen A."/>
            <person name="Lukacs Z."/>
            <person name="Mihaltcheva S."/>
            <person name="Morgado L.N."/>
            <person name="Niskanen T."/>
            <person name="Noordeloos M.E."/>
            <person name="Ohm R.A."/>
            <person name="Ortiz-Santana B."/>
            <person name="Ovrebo C."/>
            <person name="Racz N."/>
            <person name="Riley R."/>
            <person name="Savchenko A."/>
            <person name="Shiryaev A."/>
            <person name="Soop K."/>
            <person name="Spirin V."/>
            <person name="Szebenyi C."/>
            <person name="Tomsovsky M."/>
            <person name="Tulloss R.E."/>
            <person name="Uehling J."/>
            <person name="Grigoriev I.V."/>
            <person name="Vagvolgyi C."/>
            <person name="Papp T."/>
            <person name="Martin F.M."/>
            <person name="Miettinen O."/>
            <person name="Hibbett D.S."/>
            <person name="Nagy L.G."/>
        </authorList>
    </citation>
    <scope>NUCLEOTIDE SEQUENCE [LARGE SCALE GENOMIC DNA]</scope>
    <source>
        <strain evidence="1 2">CBS 121175</strain>
    </source>
</reference>
<name>A0A5C3KEA3_COPMA</name>
<dbReference type="AlphaFoldDB" id="A0A5C3KEA3"/>
<protein>
    <submittedName>
        <fullName evidence="1">Uncharacterized protein</fullName>
    </submittedName>
</protein>
<dbReference type="EMBL" id="ML210410">
    <property type="protein sequence ID" value="TFK18334.1"/>
    <property type="molecule type" value="Genomic_DNA"/>
</dbReference>
<evidence type="ECO:0000313" key="1">
    <source>
        <dbReference type="EMBL" id="TFK18334.1"/>
    </source>
</evidence>
<accession>A0A5C3KEA3</accession>
<evidence type="ECO:0000313" key="2">
    <source>
        <dbReference type="Proteomes" id="UP000307440"/>
    </source>
</evidence>
<proteinExistence type="predicted"/>